<keyword evidence="4 9" id="KW-0349">Heme</keyword>
<evidence type="ECO:0000256" key="3">
    <source>
        <dbReference type="ARBA" id="ARBA00010617"/>
    </source>
</evidence>
<accession>R0KBI3</accession>
<keyword evidence="6" id="KW-0560">Oxidoreductase</keyword>
<dbReference type="Gene3D" id="1.10.630.10">
    <property type="entry name" value="Cytochrome P450"/>
    <property type="match status" value="1"/>
</dbReference>
<keyword evidence="8" id="KW-0503">Monooxygenase</keyword>
<reference evidence="11 12" key="1">
    <citation type="journal article" date="2012" name="PLoS Pathog.">
        <title>Diverse lifestyles and strategies of plant pathogenesis encoded in the genomes of eighteen Dothideomycetes fungi.</title>
        <authorList>
            <person name="Ohm R.A."/>
            <person name="Feau N."/>
            <person name="Henrissat B."/>
            <person name="Schoch C.L."/>
            <person name="Horwitz B.A."/>
            <person name="Barry K.W."/>
            <person name="Condon B.J."/>
            <person name="Copeland A.C."/>
            <person name="Dhillon B."/>
            <person name="Glaser F."/>
            <person name="Hesse C.N."/>
            <person name="Kosti I."/>
            <person name="LaButti K."/>
            <person name="Lindquist E.A."/>
            <person name="Lucas S."/>
            <person name="Salamov A.A."/>
            <person name="Bradshaw R.E."/>
            <person name="Ciuffetti L."/>
            <person name="Hamelin R.C."/>
            <person name="Kema G.H.J."/>
            <person name="Lawrence C."/>
            <person name="Scott J.A."/>
            <person name="Spatafora J.W."/>
            <person name="Turgeon B.G."/>
            <person name="de Wit P.J.G.M."/>
            <person name="Zhong S."/>
            <person name="Goodwin S.B."/>
            <person name="Grigoriev I.V."/>
        </authorList>
    </citation>
    <scope>NUCLEOTIDE SEQUENCE [LARGE SCALE GENOMIC DNA]</scope>
    <source>
        <strain evidence="12">28A</strain>
    </source>
</reference>
<dbReference type="RefSeq" id="XP_008024890.1">
    <property type="nucleotide sequence ID" value="XM_008026699.1"/>
</dbReference>
<evidence type="ECO:0000256" key="8">
    <source>
        <dbReference type="ARBA" id="ARBA00023033"/>
    </source>
</evidence>
<dbReference type="Pfam" id="PF00067">
    <property type="entry name" value="p450"/>
    <property type="match status" value="1"/>
</dbReference>
<proteinExistence type="inferred from homology"/>
<dbReference type="InterPro" id="IPR002403">
    <property type="entry name" value="Cyt_P450_E_grp-IV"/>
</dbReference>
<evidence type="ECO:0000256" key="2">
    <source>
        <dbReference type="ARBA" id="ARBA00004685"/>
    </source>
</evidence>
<dbReference type="PANTHER" id="PTHR46206">
    <property type="entry name" value="CYTOCHROME P450"/>
    <property type="match status" value="1"/>
</dbReference>
<organism evidence="11 12">
    <name type="scientific">Exserohilum turcicum (strain 28A)</name>
    <name type="common">Northern leaf blight fungus</name>
    <name type="synonym">Setosphaeria turcica</name>
    <dbReference type="NCBI Taxonomy" id="671987"/>
    <lineage>
        <taxon>Eukaryota</taxon>
        <taxon>Fungi</taxon>
        <taxon>Dikarya</taxon>
        <taxon>Ascomycota</taxon>
        <taxon>Pezizomycotina</taxon>
        <taxon>Dothideomycetes</taxon>
        <taxon>Pleosporomycetidae</taxon>
        <taxon>Pleosporales</taxon>
        <taxon>Pleosporineae</taxon>
        <taxon>Pleosporaceae</taxon>
        <taxon>Exserohilum</taxon>
    </lineage>
</organism>
<dbReference type="PANTHER" id="PTHR46206:SF2">
    <property type="entry name" value="CYTOCHROME P450 MONOOXYGENASE AUSG-RELATED"/>
    <property type="match status" value="1"/>
</dbReference>
<evidence type="ECO:0000256" key="10">
    <source>
        <dbReference type="SAM" id="MobiDB-lite"/>
    </source>
</evidence>
<dbReference type="STRING" id="671987.R0KBI3"/>
<dbReference type="GeneID" id="19402177"/>
<name>R0KBI3_EXST2</name>
<keyword evidence="12" id="KW-1185">Reference proteome</keyword>
<dbReference type="CDD" id="cd11041">
    <property type="entry name" value="CYP503A1-like"/>
    <property type="match status" value="1"/>
</dbReference>
<evidence type="ECO:0000256" key="7">
    <source>
        <dbReference type="ARBA" id="ARBA00023004"/>
    </source>
</evidence>
<dbReference type="InterPro" id="IPR036396">
    <property type="entry name" value="Cyt_P450_sf"/>
</dbReference>
<dbReference type="Proteomes" id="UP000016935">
    <property type="component" value="Unassembled WGS sequence"/>
</dbReference>
<evidence type="ECO:0000256" key="5">
    <source>
        <dbReference type="ARBA" id="ARBA00022723"/>
    </source>
</evidence>
<comment type="similarity">
    <text evidence="3">Belongs to the cytochrome P450 family.</text>
</comment>
<dbReference type="PRINTS" id="PR00465">
    <property type="entry name" value="EP450IV"/>
</dbReference>
<dbReference type="GO" id="GO:0004497">
    <property type="term" value="F:monooxygenase activity"/>
    <property type="evidence" value="ECO:0007669"/>
    <property type="project" value="UniProtKB-KW"/>
</dbReference>
<feature type="compositionally biased region" description="Basic and acidic residues" evidence="10">
    <location>
        <begin position="1"/>
        <end position="16"/>
    </location>
</feature>
<dbReference type="SUPFAM" id="SSF48264">
    <property type="entry name" value="Cytochrome P450"/>
    <property type="match status" value="1"/>
</dbReference>
<dbReference type="OrthoDB" id="1844152at2759"/>
<feature type="compositionally biased region" description="Basic residues" evidence="10">
    <location>
        <begin position="17"/>
        <end position="28"/>
    </location>
</feature>
<keyword evidence="5 9" id="KW-0479">Metal-binding</keyword>
<feature type="region of interest" description="Disordered" evidence="10">
    <location>
        <begin position="1"/>
        <end position="42"/>
    </location>
</feature>
<dbReference type="EMBL" id="KB908592">
    <property type="protein sequence ID" value="EOA86749.1"/>
    <property type="molecule type" value="Genomic_DNA"/>
</dbReference>
<comment type="pathway">
    <text evidence="2">Mycotoxin biosynthesis.</text>
</comment>
<evidence type="ECO:0000256" key="1">
    <source>
        <dbReference type="ARBA" id="ARBA00001971"/>
    </source>
</evidence>
<dbReference type="eggNOG" id="KOG0684">
    <property type="taxonomic scope" value="Eukaryota"/>
</dbReference>
<sequence>MRDRLASLERANEAATKRRQRKKKRIQKRGVLTKGAGEDLLAQREADQQIAHEERQRGERLGDFPGNVPGFEPFAFIDRPDEMVQNMIKKHLTKLLNTVTEPLAEEATFAVDHVLGSSSDWKTMSLAKMTSSIVARMSSRVFLGEEICRNEDWLAITTQYTDNAFMAAMEMQIIPVFIKPLLSYFFPKSKLVCNQMRRAREIIAPVLAKRRAIKEQARINNEPMPHFNDALEWAEAEFRGQPYDPASVQLILSFAAIHTTTDLACEVMLRLANEPSQITALREEMIDVLSKEGWKKTALYNLKLLDSAVKEAQRLRPSETLQLRRIVMEDVALEGHLKIRKGERVQVDMTPMWDPSVHSNPETYDMYRFLRMREHPESAHKAQLVSTSPDFLPFGHGKYSCPGRFFASNEIKLALCHLLLKYDWKLAPGTSTQPFVSGQFMTVDPKAQLQYRRRREEINLEALTSL</sequence>
<evidence type="ECO:0000256" key="4">
    <source>
        <dbReference type="ARBA" id="ARBA00022617"/>
    </source>
</evidence>
<dbReference type="GO" id="GO:0016705">
    <property type="term" value="F:oxidoreductase activity, acting on paired donors, with incorporation or reduction of molecular oxygen"/>
    <property type="evidence" value="ECO:0007669"/>
    <property type="project" value="InterPro"/>
</dbReference>
<gene>
    <name evidence="11" type="ORF">SETTUDRAFT_19275</name>
</gene>
<comment type="cofactor">
    <cofactor evidence="1 9">
        <name>heme</name>
        <dbReference type="ChEBI" id="CHEBI:30413"/>
    </cofactor>
</comment>
<dbReference type="InterPro" id="IPR001128">
    <property type="entry name" value="Cyt_P450"/>
</dbReference>
<dbReference type="AlphaFoldDB" id="R0KBI3"/>
<evidence type="ECO:0000256" key="6">
    <source>
        <dbReference type="ARBA" id="ARBA00023002"/>
    </source>
</evidence>
<evidence type="ECO:0000313" key="11">
    <source>
        <dbReference type="EMBL" id="EOA86749.1"/>
    </source>
</evidence>
<protein>
    <submittedName>
        <fullName evidence="11">Uncharacterized protein</fullName>
    </submittedName>
</protein>
<reference evidence="11 12" key="2">
    <citation type="journal article" date="2013" name="PLoS Genet.">
        <title>Comparative genome structure, secondary metabolite, and effector coding capacity across Cochliobolus pathogens.</title>
        <authorList>
            <person name="Condon B.J."/>
            <person name="Leng Y."/>
            <person name="Wu D."/>
            <person name="Bushley K.E."/>
            <person name="Ohm R.A."/>
            <person name="Otillar R."/>
            <person name="Martin J."/>
            <person name="Schackwitz W."/>
            <person name="Grimwood J."/>
            <person name="MohdZainudin N."/>
            <person name="Xue C."/>
            <person name="Wang R."/>
            <person name="Manning V.A."/>
            <person name="Dhillon B."/>
            <person name="Tu Z.J."/>
            <person name="Steffenson B.J."/>
            <person name="Salamov A."/>
            <person name="Sun H."/>
            <person name="Lowry S."/>
            <person name="LaButti K."/>
            <person name="Han J."/>
            <person name="Copeland A."/>
            <person name="Lindquist E."/>
            <person name="Barry K."/>
            <person name="Schmutz J."/>
            <person name="Baker S.E."/>
            <person name="Ciuffetti L.M."/>
            <person name="Grigoriev I.V."/>
            <person name="Zhong S."/>
            <person name="Turgeon B.G."/>
        </authorList>
    </citation>
    <scope>NUCLEOTIDE SEQUENCE [LARGE SCALE GENOMIC DNA]</scope>
    <source>
        <strain evidence="12">28A</strain>
    </source>
</reference>
<dbReference type="GO" id="GO:0020037">
    <property type="term" value="F:heme binding"/>
    <property type="evidence" value="ECO:0007669"/>
    <property type="project" value="InterPro"/>
</dbReference>
<keyword evidence="7 9" id="KW-0408">Iron</keyword>
<dbReference type="GO" id="GO:0005506">
    <property type="term" value="F:iron ion binding"/>
    <property type="evidence" value="ECO:0007669"/>
    <property type="project" value="InterPro"/>
</dbReference>
<feature type="binding site" description="axial binding residue" evidence="9">
    <location>
        <position position="401"/>
    </location>
    <ligand>
        <name>heme</name>
        <dbReference type="ChEBI" id="CHEBI:30413"/>
    </ligand>
    <ligandPart>
        <name>Fe</name>
        <dbReference type="ChEBI" id="CHEBI:18248"/>
    </ligandPart>
</feature>
<evidence type="ECO:0000256" key="9">
    <source>
        <dbReference type="PIRSR" id="PIRSR602403-1"/>
    </source>
</evidence>
<dbReference type="HOGENOM" id="CLU_022195_1_0_1"/>
<evidence type="ECO:0000313" key="12">
    <source>
        <dbReference type="Proteomes" id="UP000016935"/>
    </source>
</evidence>